<sequence length="329" mass="38356">MYRMYWCDNSRMYWCLFECTGAYLSFPSMKLLFLLWALLVAASHRDISSTQEILEKPYTFIYFHADDCQFCQAFNPDFEYLASLYNASKNLQMVRIDGRKHKDLVQLFGVTSFPTLKLYDAKEKQIISYNNPRSKENIRRFIEEHSDAVATETNLEQNVQVVESLADIDTSSKPVLLAFVSRRSLDWKDYFYPNHFYQRVAREFPQVDFKLVFYESAGPEVMQKYHVSNIPSLVFLDTNYIKVFNSYSTNQLVNHVISEDALRHFMLHVREEEQGKSFATEADLGAFVAAMDFEGHMQRKGGMNVIDSRTRGDMTLEEEYSALLESIGL</sequence>
<evidence type="ECO:0000313" key="2">
    <source>
        <dbReference type="Proteomes" id="UP000326582"/>
    </source>
</evidence>
<protein>
    <submittedName>
        <fullName evidence="1">Disulfide-isomerase</fullName>
    </submittedName>
</protein>
<dbReference type="EMBL" id="CP038489">
    <property type="protein sequence ID" value="QFZ29720.1"/>
    <property type="molecule type" value="Genomic_DNA"/>
</dbReference>
<keyword evidence="2" id="KW-1185">Reference proteome</keyword>
<gene>
    <name evidence="1" type="ORF">EJF14_60232</name>
</gene>
<proteinExistence type="predicted"/>
<evidence type="ECO:0000313" key="1">
    <source>
        <dbReference type="EMBL" id="QFZ29720.1"/>
    </source>
</evidence>
<accession>A0ACD0WR08</accession>
<dbReference type="Proteomes" id="UP000326582">
    <property type="component" value="Chromosome 6"/>
</dbReference>
<organism evidence="1 2">
    <name type="scientific">Clavispora lusitaniae</name>
    <name type="common">Candida lusitaniae</name>
    <dbReference type="NCBI Taxonomy" id="36911"/>
    <lineage>
        <taxon>Eukaryota</taxon>
        <taxon>Fungi</taxon>
        <taxon>Dikarya</taxon>
        <taxon>Ascomycota</taxon>
        <taxon>Saccharomycotina</taxon>
        <taxon>Pichiomycetes</taxon>
        <taxon>Metschnikowiaceae</taxon>
        <taxon>Clavispora</taxon>
    </lineage>
</organism>
<name>A0ACD0WR08_CLALS</name>
<reference evidence="2" key="1">
    <citation type="journal article" date="2019" name="MBio">
        <title>Comparative genomics for the elucidation of multidrug resistance (MDR) in Candida lusitaniae.</title>
        <authorList>
            <person name="Kannan A."/>
            <person name="Asner S.A."/>
            <person name="Trachsel E."/>
            <person name="Kelly S."/>
            <person name="Parker J."/>
            <person name="Sanglard D."/>
        </authorList>
    </citation>
    <scope>NUCLEOTIDE SEQUENCE [LARGE SCALE GENOMIC DNA]</scope>
    <source>
        <strain evidence="2">P1</strain>
    </source>
</reference>